<name>A0A080LST4_9PROT</name>
<reference evidence="1 2" key="1">
    <citation type="submission" date="2014-02" db="EMBL/GenBank/DDBJ databases">
        <title>Expanding our view of genomic diversity in Candidatus Accumulibacter clades.</title>
        <authorList>
            <person name="Skennerton C.T."/>
            <person name="Barr J.J."/>
            <person name="Slater F.R."/>
            <person name="Bond P.L."/>
            <person name="Tyson G.W."/>
        </authorList>
    </citation>
    <scope>NUCLEOTIDE SEQUENCE [LARGE SCALE GENOMIC DNA]</scope>
    <source>
        <strain evidence="2">BA-91</strain>
    </source>
</reference>
<evidence type="ECO:0000313" key="2">
    <source>
        <dbReference type="Proteomes" id="UP000020077"/>
    </source>
</evidence>
<dbReference type="AlphaFoldDB" id="A0A080LST4"/>
<accession>A0A080LST4</accession>
<protein>
    <submittedName>
        <fullName evidence="1">Uncharacterized protein</fullName>
    </submittedName>
</protein>
<evidence type="ECO:0000313" key="1">
    <source>
        <dbReference type="EMBL" id="KFB70575.1"/>
    </source>
</evidence>
<dbReference type="EMBL" id="JDVG02000681">
    <property type="protein sequence ID" value="KFB70575.1"/>
    <property type="molecule type" value="Genomic_DNA"/>
</dbReference>
<proteinExistence type="predicted"/>
<dbReference type="Proteomes" id="UP000020077">
    <property type="component" value="Unassembled WGS sequence"/>
</dbReference>
<sequence length="100" mass="11035">MLADGVGRPLANLPARHIDAAHPRLRREMHELCFKRVHVALAQVEALLGEDDDAATLRRFVGERRQLRGVAEFCLVDTVGGQEGRGLAIAERDRAGLVEQ</sequence>
<organism evidence="1 2">
    <name type="scientific">Candidatus Accumulibacter phosphatis</name>
    <dbReference type="NCBI Taxonomy" id="327160"/>
    <lineage>
        <taxon>Bacteria</taxon>
        <taxon>Pseudomonadati</taxon>
        <taxon>Pseudomonadota</taxon>
        <taxon>Betaproteobacteria</taxon>
        <taxon>Candidatus Accumulibacter</taxon>
    </lineage>
</organism>
<comment type="caution">
    <text evidence="1">The sequence shown here is derived from an EMBL/GenBank/DDBJ whole genome shotgun (WGS) entry which is preliminary data.</text>
</comment>
<gene>
    <name evidence="1" type="ORF">AW09_004339</name>
</gene>